<reference evidence="5" key="1">
    <citation type="submission" date="2016-10" db="EMBL/GenBank/DDBJ databases">
        <authorList>
            <person name="Varghese N."/>
            <person name="Submissions S."/>
        </authorList>
    </citation>
    <scope>NUCLEOTIDE SEQUENCE [LARGE SCALE GENOMIC DNA]</scope>
    <source>
        <strain evidence="5">CGMCC 1.6199</strain>
    </source>
</reference>
<evidence type="ECO:0000256" key="1">
    <source>
        <dbReference type="ARBA" id="ARBA00022801"/>
    </source>
</evidence>
<keyword evidence="1 2" id="KW-0378">Hydrolase</keyword>
<accession>A0A1G9Y2F5</accession>
<feature type="short sequence motif" description="HXTX 2" evidence="2">
    <location>
        <begin position="130"/>
        <end position="133"/>
    </location>
</feature>
<feature type="short sequence motif" description="HXTX 1" evidence="2">
    <location>
        <begin position="45"/>
        <end position="48"/>
    </location>
</feature>
<dbReference type="SUPFAM" id="SSF55144">
    <property type="entry name" value="LigT-like"/>
    <property type="match status" value="1"/>
</dbReference>
<comment type="catalytic activity">
    <reaction evidence="2">
        <text>a 3'-end 2',3'-cyclophospho-ribonucleotide-RNA + H2O = a 3'-end 2'-phospho-ribonucleotide-RNA + H(+)</text>
        <dbReference type="Rhea" id="RHEA:11828"/>
        <dbReference type="Rhea" id="RHEA-COMP:10464"/>
        <dbReference type="Rhea" id="RHEA-COMP:17353"/>
        <dbReference type="ChEBI" id="CHEBI:15377"/>
        <dbReference type="ChEBI" id="CHEBI:15378"/>
        <dbReference type="ChEBI" id="CHEBI:83064"/>
        <dbReference type="ChEBI" id="CHEBI:173113"/>
        <dbReference type="EC" id="3.1.4.58"/>
    </reaction>
</comment>
<dbReference type="GO" id="GO:0008664">
    <property type="term" value="F:RNA 2',3'-cyclic 3'-phosphodiesterase activity"/>
    <property type="evidence" value="ECO:0007669"/>
    <property type="project" value="UniProtKB-EC"/>
</dbReference>
<feature type="active site" description="Proton donor" evidence="2">
    <location>
        <position position="45"/>
    </location>
</feature>
<dbReference type="GO" id="GO:0004113">
    <property type="term" value="F:2',3'-cyclic-nucleotide 3'-phosphodiesterase activity"/>
    <property type="evidence" value="ECO:0007669"/>
    <property type="project" value="InterPro"/>
</dbReference>
<dbReference type="InterPro" id="IPR009097">
    <property type="entry name" value="Cyclic_Pdiesterase"/>
</dbReference>
<feature type="domain" description="A-kinase anchor protein 7-like phosphoesterase" evidence="3">
    <location>
        <begin position="6"/>
        <end position="182"/>
    </location>
</feature>
<feature type="active site" description="Proton acceptor" evidence="2">
    <location>
        <position position="130"/>
    </location>
</feature>
<dbReference type="AlphaFoldDB" id="A0A1G9Y2F5"/>
<evidence type="ECO:0000256" key="2">
    <source>
        <dbReference type="HAMAP-Rule" id="MF_01940"/>
    </source>
</evidence>
<organism evidence="4 5">
    <name type="scientific">Sediminibacillus halophilus</name>
    <dbReference type="NCBI Taxonomy" id="482461"/>
    <lineage>
        <taxon>Bacteria</taxon>
        <taxon>Bacillati</taxon>
        <taxon>Bacillota</taxon>
        <taxon>Bacilli</taxon>
        <taxon>Bacillales</taxon>
        <taxon>Bacillaceae</taxon>
        <taxon>Sediminibacillus</taxon>
    </lineage>
</organism>
<dbReference type="NCBIfam" id="TIGR02258">
    <property type="entry name" value="2_5_ligase"/>
    <property type="match status" value="1"/>
</dbReference>
<name>A0A1G9Y2F5_9BACI</name>
<dbReference type="EMBL" id="FNHF01000008">
    <property type="protein sequence ID" value="SDN03247.1"/>
    <property type="molecule type" value="Genomic_DNA"/>
</dbReference>
<gene>
    <name evidence="4" type="ORF">SAMN05216244_4019</name>
</gene>
<dbReference type="HAMAP" id="MF_01940">
    <property type="entry name" value="RNA_CPDase"/>
    <property type="match status" value="1"/>
</dbReference>
<dbReference type="RefSeq" id="WP_074600990.1">
    <property type="nucleotide sequence ID" value="NZ_FNHF01000008.1"/>
</dbReference>
<dbReference type="GO" id="GO:0016874">
    <property type="term" value="F:ligase activity"/>
    <property type="evidence" value="ECO:0007669"/>
    <property type="project" value="UniProtKB-KW"/>
</dbReference>
<dbReference type="Pfam" id="PF10469">
    <property type="entry name" value="AKAP7_NLS"/>
    <property type="match status" value="1"/>
</dbReference>
<evidence type="ECO:0000313" key="4">
    <source>
        <dbReference type="EMBL" id="SDN03247.1"/>
    </source>
</evidence>
<proteinExistence type="inferred from homology"/>
<dbReference type="InterPro" id="IPR019510">
    <property type="entry name" value="AKAP7-like_phosphoesterase"/>
</dbReference>
<dbReference type="EC" id="3.1.4.58" evidence="2"/>
<dbReference type="Gene3D" id="3.90.1140.10">
    <property type="entry name" value="Cyclic phosphodiesterase"/>
    <property type="match status" value="1"/>
</dbReference>
<sequence>MADSHYFIGIPLNERIQHQLKLVQEKLKRRPDLAYKNWTHPQDMHITLKFLGPSPDSTIKELKRDLQQISQKHCFSLDIKGIGHFGNPQEPRVVWAGVENASPLAALQKQVDGLCQTLGWSLENRPYRPHITLAKKWAGNKKVNIPITEEFPFGNLEVERIHLYQIHPSQTPKYEAIETISLK</sequence>
<dbReference type="InterPro" id="IPR004175">
    <property type="entry name" value="RNA_CPDase"/>
</dbReference>
<evidence type="ECO:0000259" key="3">
    <source>
        <dbReference type="Pfam" id="PF10469"/>
    </source>
</evidence>
<dbReference type="STRING" id="482461.SAMN05216244_4019"/>
<comment type="function">
    <text evidence="2">Hydrolyzes RNA 2',3'-cyclic phosphodiester to an RNA 2'-phosphomonoester.</text>
</comment>
<dbReference type="Proteomes" id="UP000182347">
    <property type="component" value="Unassembled WGS sequence"/>
</dbReference>
<dbReference type="OrthoDB" id="9789350at2"/>
<evidence type="ECO:0000313" key="5">
    <source>
        <dbReference type="Proteomes" id="UP000182347"/>
    </source>
</evidence>
<dbReference type="PANTHER" id="PTHR35561:SF1">
    <property type="entry name" value="RNA 2',3'-CYCLIC PHOSPHODIESTERASE"/>
    <property type="match status" value="1"/>
</dbReference>
<keyword evidence="5" id="KW-1185">Reference proteome</keyword>
<protein>
    <recommendedName>
        <fullName evidence="2">RNA 2',3'-cyclic phosphodiesterase</fullName>
        <shortName evidence="2">RNA 2',3'-CPDase</shortName>
        <ecNumber evidence="2">3.1.4.58</ecNumber>
    </recommendedName>
</protein>
<dbReference type="PANTHER" id="PTHR35561">
    <property type="entry name" value="RNA 2',3'-CYCLIC PHOSPHODIESTERASE"/>
    <property type="match status" value="1"/>
</dbReference>
<keyword evidence="4" id="KW-0436">Ligase</keyword>
<comment type="similarity">
    <text evidence="2">Belongs to the 2H phosphoesterase superfamily. ThpR family.</text>
</comment>